<organism evidence="1 2">
    <name type="scientific">SAR324 cluster bacterium</name>
    <dbReference type="NCBI Taxonomy" id="2024889"/>
    <lineage>
        <taxon>Bacteria</taxon>
        <taxon>Deltaproteobacteria</taxon>
        <taxon>SAR324 cluster</taxon>
    </lineage>
</organism>
<proteinExistence type="predicted"/>
<sequence length="78" mass="8333">MLGNHISNSSLNSYTSHAYRIFAFEGNLIIGGLAQDALDYSLLKMTGTGEVAWSKNYGGSGSDHLFAMDLGLDGSIFL</sequence>
<dbReference type="Proteomes" id="UP000226525">
    <property type="component" value="Unassembled WGS sequence"/>
</dbReference>
<evidence type="ECO:0000313" key="1">
    <source>
        <dbReference type="EMBL" id="MAH61954.1"/>
    </source>
</evidence>
<evidence type="ECO:0000313" key="2">
    <source>
        <dbReference type="Proteomes" id="UP000226525"/>
    </source>
</evidence>
<reference evidence="2" key="1">
    <citation type="submission" date="2017-09" db="EMBL/GenBank/DDBJ databases">
        <title>The Reconstruction of 2,631 Draft Metagenome-Assembled Genomes from the Global Oceans.</title>
        <authorList>
            <person name="Tully B.J."/>
            <person name="Graham E.D."/>
            <person name="Heidelberg J.F."/>
        </authorList>
    </citation>
    <scope>NUCLEOTIDE SEQUENCE [LARGE SCALE GENOMIC DNA]</scope>
</reference>
<protein>
    <submittedName>
        <fullName evidence="1">Uncharacterized protein</fullName>
    </submittedName>
</protein>
<name>A0A2D6YFL1_9DELT</name>
<accession>A0A2D6YFL1</accession>
<dbReference type="AlphaFoldDB" id="A0A2D6YFL1"/>
<gene>
    <name evidence="1" type="ORF">CMN54_00600</name>
</gene>
<dbReference type="EMBL" id="NZEX01000006">
    <property type="protein sequence ID" value="MAH61954.1"/>
    <property type="molecule type" value="Genomic_DNA"/>
</dbReference>
<comment type="caution">
    <text evidence="1">The sequence shown here is derived from an EMBL/GenBank/DDBJ whole genome shotgun (WGS) entry which is preliminary data.</text>
</comment>